<evidence type="ECO:0000313" key="1">
    <source>
        <dbReference type="EMBL" id="CUP46714.1"/>
    </source>
</evidence>
<protein>
    <submittedName>
        <fullName evidence="1">Uncharacterized protein</fullName>
    </submittedName>
</protein>
<proteinExistence type="predicted"/>
<dbReference type="Proteomes" id="UP000095765">
    <property type="component" value="Unassembled WGS sequence"/>
</dbReference>
<dbReference type="AlphaFoldDB" id="A0A174NDG7"/>
<name>A0A174NDG7_9FIRM</name>
<evidence type="ECO:0000313" key="2">
    <source>
        <dbReference type="Proteomes" id="UP000095765"/>
    </source>
</evidence>
<reference evidence="1 2" key="1">
    <citation type="submission" date="2015-09" db="EMBL/GenBank/DDBJ databases">
        <authorList>
            <consortium name="Pathogen Informatics"/>
        </authorList>
    </citation>
    <scope>NUCLEOTIDE SEQUENCE [LARGE SCALE GENOMIC DNA]</scope>
    <source>
        <strain evidence="1 2">2789STDY5834939</strain>
    </source>
</reference>
<dbReference type="EMBL" id="CZBE01000005">
    <property type="protein sequence ID" value="CUP46714.1"/>
    <property type="molecule type" value="Genomic_DNA"/>
</dbReference>
<organism evidence="1 2">
    <name type="scientific">Anaerotruncus colihominis</name>
    <dbReference type="NCBI Taxonomy" id="169435"/>
    <lineage>
        <taxon>Bacteria</taxon>
        <taxon>Bacillati</taxon>
        <taxon>Bacillota</taxon>
        <taxon>Clostridia</taxon>
        <taxon>Eubacteriales</taxon>
        <taxon>Oscillospiraceae</taxon>
        <taxon>Anaerotruncus</taxon>
    </lineage>
</organism>
<gene>
    <name evidence="1" type="ORF">ERS852551_00884</name>
</gene>
<accession>A0A174NDG7</accession>
<sequence length="223" mass="24648">MRFIVRWAVRGCWPPSYDRPRIGASAVTRRIGRRVIGALLCMVLLCACAKKQPVQAVPEPKPLSCVTQDGAISFVFGADWTQDAQSYAYDLLCYAKTRDLAAGVFSYTRAGAAQAFDPAQALDFHVKDFAGKRENARILEEHTVREDDGHRYTTVLLAAESDGEKLAYYFTLIEFAGYSDAFAVLVQAAPAEYFSECREEFDEIAASSALVEQSEMPKSGFSV</sequence>